<dbReference type="CDD" id="cd00586">
    <property type="entry name" value="4HBT"/>
    <property type="match status" value="1"/>
</dbReference>
<name>M5S0C6_9BACT</name>
<dbReference type="Gene3D" id="3.10.129.10">
    <property type="entry name" value="Hotdog Thioesterase"/>
    <property type="match status" value="1"/>
</dbReference>
<dbReference type="PANTHER" id="PTHR31793:SF27">
    <property type="entry name" value="NOVEL THIOESTERASE SUPERFAMILY DOMAIN AND SAPOSIN A-TYPE DOMAIN CONTAINING PROTEIN (0610012H03RIK)"/>
    <property type="match status" value="1"/>
</dbReference>
<dbReference type="InterPro" id="IPR050563">
    <property type="entry name" value="4-hydroxybenzoyl-CoA_TE"/>
</dbReference>
<sequence length="166" mass="18848">MTLTPLRSPICKQISRMPHAFFDLHHTVADDEIDAQQHVHNLRYLQWTLWAARDHSAAEGWDAAAALKDGLGWVVRGHDITYRAAALAGDELIIRTWIPTWNRYSCQRHYLVTRPADQTVLAKVQTRWVFVDLNRHRAIEIPPAAVAAIQVCETPPPAPWADSDDT</sequence>
<dbReference type="STRING" id="1263868.RESH_04554"/>
<organism evidence="3 4">
    <name type="scientific">Rhodopirellula europaea SH398</name>
    <dbReference type="NCBI Taxonomy" id="1263868"/>
    <lineage>
        <taxon>Bacteria</taxon>
        <taxon>Pseudomonadati</taxon>
        <taxon>Planctomycetota</taxon>
        <taxon>Planctomycetia</taxon>
        <taxon>Pirellulales</taxon>
        <taxon>Pirellulaceae</taxon>
        <taxon>Rhodopirellula</taxon>
    </lineage>
</organism>
<proteinExistence type="inferred from homology"/>
<dbReference type="SUPFAM" id="SSF54637">
    <property type="entry name" value="Thioesterase/thiol ester dehydrase-isomerase"/>
    <property type="match status" value="1"/>
</dbReference>
<dbReference type="InterPro" id="IPR029069">
    <property type="entry name" value="HotDog_dom_sf"/>
</dbReference>
<comment type="caution">
    <text evidence="3">The sequence shown here is derived from an EMBL/GenBank/DDBJ whole genome shotgun (WGS) entry which is preliminary data.</text>
</comment>
<keyword evidence="2" id="KW-0378">Hydrolase</keyword>
<dbReference type="PATRIC" id="fig|1263868.3.peg.4941"/>
<evidence type="ECO:0000256" key="1">
    <source>
        <dbReference type="ARBA" id="ARBA00005953"/>
    </source>
</evidence>
<protein>
    <submittedName>
        <fullName evidence="3">Thioesterase</fullName>
    </submittedName>
</protein>
<dbReference type="Proteomes" id="UP000011996">
    <property type="component" value="Unassembled WGS sequence"/>
</dbReference>
<reference evidence="3 4" key="1">
    <citation type="journal article" date="2013" name="Mar. Genomics">
        <title>Expression of sulfatases in Rhodopirellula baltica and the diversity of sulfatases in the genus Rhodopirellula.</title>
        <authorList>
            <person name="Wegner C.E."/>
            <person name="Richter-Heitmann T."/>
            <person name="Klindworth A."/>
            <person name="Klockow C."/>
            <person name="Richter M."/>
            <person name="Achstetter T."/>
            <person name="Glockner F.O."/>
            <person name="Harder J."/>
        </authorList>
    </citation>
    <scope>NUCLEOTIDE SEQUENCE [LARGE SCALE GENOMIC DNA]</scope>
    <source>
        <strain evidence="3 4">SH398</strain>
    </source>
</reference>
<dbReference type="GO" id="GO:0047617">
    <property type="term" value="F:fatty acyl-CoA hydrolase activity"/>
    <property type="evidence" value="ECO:0007669"/>
    <property type="project" value="TreeGrafter"/>
</dbReference>
<evidence type="ECO:0000313" key="4">
    <source>
        <dbReference type="Proteomes" id="UP000011996"/>
    </source>
</evidence>
<evidence type="ECO:0000313" key="3">
    <source>
        <dbReference type="EMBL" id="EMI25005.1"/>
    </source>
</evidence>
<dbReference type="EMBL" id="ANOF01000144">
    <property type="protein sequence ID" value="EMI25005.1"/>
    <property type="molecule type" value="Genomic_DNA"/>
</dbReference>
<evidence type="ECO:0000256" key="2">
    <source>
        <dbReference type="ARBA" id="ARBA00022801"/>
    </source>
</evidence>
<dbReference type="Pfam" id="PF13279">
    <property type="entry name" value="4HBT_2"/>
    <property type="match status" value="1"/>
</dbReference>
<dbReference type="AlphaFoldDB" id="M5S0C6"/>
<gene>
    <name evidence="3" type="ORF">RESH_04554</name>
</gene>
<accession>M5S0C6</accession>
<comment type="similarity">
    <text evidence="1">Belongs to the 4-hydroxybenzoyl-CoA thioesterase family.</text>
</comment>
<dbReference type="PANTHER" id="PTHR31793">
    <property type="entry name" value="4-HYDROXYBENZOYL-COA THIOESTERASE FAMILY MEMBER"/>
    <property type="match status" value="1"/>
</dbReference>